<dbReference type="HOGENOM" id="CLU_036559_1_0_1"/>
<evidence type="ECO:0000313" key="3">
    <source>
        <dbReference type="EMBL" id="EOY16027.1"/>
    </source>
</evidence>
<reference evidence="3 4" key="1">
    <citation type="journal article" date="2013" name="Genome Biol.">
        <title>The genome sequence of the most widely cultivated cacao type and its use to identify candidate genes regulating pod color.</title>
        <authorList>
            <person name="Motamayor J.C."/>
            <person name="Mockaitis K."/>
            <person name="Schmutz J."/>
            <person name="Haiminen N."/>
            <person name="Iii D.L."/>
            <person name="Cornejo O."/>
            <person name="Findley S.D."/>
            <person name="Zheng P."/>
            <person name="Utro F."/>
            <person name="Royaert S."/>
            <person name="Saski C."/>
            <person name="Jenkins J."/>
            <person name="Podicheti R."/>
            <person name="Zhao M."/>
            <person name="Scheffler B.E."/>
            <person name="Stack J.C."/>
            <person name="Feltus F.A."/>
            <person name="Mustiga G.M."/>
            <person name="Amores F."/>
            <person name="Phillips W."/>
            <person name="Marelli J.P."/>
            <person name="May G.D."/>
            <person name="Shapiro H."/>
            <person name="Ma J."/>
            <person name="Bustamante C.D."/>
            <person name="Schnell R.J."/>
            <person name="Main D."/>
            <person name="Gilbert D."/>
            <person name="Parida L."/>
            <person name="Kuhn D.N."/>
        </authorList>
    </citation>
    <scope>NUCLEOTIDE SEQUENCE [LARGE SCALE GENOMIC DNA]</scope>
    <source>
        <strain evidence="4">cv. Matina 1-6</strain>
    </source>
</reference>
<dbReference type="STRING" id="3641.A0A061FH18"/>
<feature type="compositionally biased region" description="Low complexity" evidence="1">
    <location>
        <begin position="182"/>
        <end position="191"/>
    </location>
</feature>
<proteinExistence type="predicted"/>
<feature type="region of interest" description="Disordered" evidence="1">
    <location>
        <begin position="101"/>
        <end position="229"/>
    </location>
</feature>
<organism evidence="3 4">
    <name type="scientific">Theobroma cacao</name>
    <name type="common">Cacao</name>
    <name type="synonym">Cocoa</name>
    <dbReference type="NCBI Taxonomy" id="3641"/>
    <lineage>
        <taxon>Eukaryota</taxon>
        <taxon>Viridiplantae</taxon>
        <taxon>Streptophyta</taxon>
        <taxon>Embryophyta</taxon>
        <taxon>Tracheophyta</taxon>
        <taxon>Spermatophyta</taxon>
        <taxon>Magnoliopsida</taxon>
        <taxon>eudicotyledons</taxon>
        <taxon>Gunneridae</taxon>
        <taxon>Pentapetalae</taxon>
        <taxon>rosids</taxon>
        <taxon>malvids</taxon>
        <taxon>Malvales</taxon>
        <taxon>Malvaceae</taxon>
        <taxon>Byttnerioideae</taxon>
        <taxon>Theobroma</taxon>
    </lineage>
</organism>
<dbReference type="Proteomes" id="UP000026915">
    <property type="component" value="Chromosome 8"/>
</dbReference>
<evidence type="ECO:0000256" key="1">
    <source>
        <dbReference type="SAM" id="MobiDB-lite"/>
    </source>
</evidence>
<dbReference type="InParanoid" id="A0A061FH18"/>
<dbReference type="PANTHER" id="PTHR33179:SF58">
    <property type="entry name" value="OS08G0409500 PROTEIN"/>
    <property type="match status" value="1"/>
</dbReference>
<dbReference type="FunCoup" id="A0A061FH18">
    <property type="interactions" value="16"/>
</dbReference>
<dbReference type="Gramene" id="EOY16027">
    <property type="protein sequence ID" value="EOY16027"/>
    <property type="gene ID" value="TCM_034928"/>
</dbReference>
<protein>
    <submittedName>
        <fullName evidence="3">VQ motif-containing protein</fullName>
    </submittedName>
</protein>
<dbReference type="EMBL" id="CM001886">
    <property type="protein sequence ID" value="EOY16027.1"/>
    <property type="molecule type" value="Genomic_DNA"/>
</dbReference>
<dbReference type="InterPro" id="IPR008889">
    <property type="entry name" value="VQ"/>
</dbReference>
<feature type="compositionally biased region" description="Polar residues" evidence="1">
    <location>
        <begin position="202"/>
        <end position="211"/>
    </location>
</feature>
<dbReference type="AlphaFoldDB" id="A0A061FH18"/>
<evidence type="ECO:0000313" key="4">
    <source>
        <dbReference type="Proteomes" id="UP000026915"/>
    </source>
</evidence>
<dbReference type="eggNOG" id="ENOG502QUSJ">
    <property type="taxonomic scope" value="Eukaryota"/>
</dbReference>
<evidence type="ECO:0000259" key="2">
    <source>
        <dbReference type="Pfam" id="PF05678"/>
    </source>
</evidence>
<keyword evidence="4" id="KW-1185">Reference proteome</keyword>
<feature type="compositionally biased region" description="Polar residues" evidence="1">
    <location>
        <begin position="120"/>
        <end position="139"/>
    </location>
</feature>
<name>A0A061FH18_THECC</name>
<sequence length="551" mass="59937">MEAMLGIIKRLQDYGHQSVFIIALFLSLQLCNYHHPRRLCRFFQLFIYISCCTFKQSKLLAMDSGNSSSMQSSSGGDEEYDSRPESLPAFLNASGHFSPLSNPHPSLVSHHQDHPPTFFDPSSNYLNPFSQSQPNNSLLNLDGGVRPRGLRSEPNCTDLGNLPGSSSSSQSMLGAQGLNQGSFPSSSSMQSRPAHDNGARSLAQSDQTSVVKNPKKRTRASRRAPTTVLTTDTTNFRAMVQEFTGIPAPPFSGSSYSRRLDLFGSGSGMRSSHLEPLGSLYPLRPSAKRVQPTPFVSSSSPSLLNNPLVDAANITNTTSNSTIPTSIAATTNAFNPTSSNYQLPSDLSLLKQPQNMLNLQNQSPVLSFQSFLQPPTLHPSLNLPGFGVKSQGSSAMPSLDELGMSHGHVNANLGGLQSHVTPDGPRARSDSNWRDGIGLNDGNQDHLRPLDGNYGNDHHNSQRVNNSCKLNFSASSSDFHHDKGIYDKKHGNRNKEPFLPRTLSSAENINRSVLLIKGLLYSLNPPRNPPWSFSIDLQVVLNLVSIGNCLS</sequence>
<feature type="region of interest" description="Disordered" evidence="1">
    <location>
        <begin position="65"/>
        <end position="85"/>
    </location>
</feature>
<dbReference type="PANTHER" id="PTHR33179">
    <property type="entry name" value="VQ MOTIF-CONTAINING PROTEIN"/>
    <property type="match status" value="1"/>
</dbReference>
<feature type="domain" description="VQ" evidence="2">
    <location>
        <begin position="223"/>
        <end position="250"/>
    </location>
</feature>
<feature type="compositionally biased region" description="Basic residues" evidence="1">
    <location>
        <begin position="213"/>
        <end position="222"/>
    </location>
</feature>
<dbReference type="OMA" id="GLENVCS"/>
<gene>
    <name evidence="3" type="ORF">TCM_034928</name>
</gene>
<dbReference type="InterPro" id="IPR039609">
    <property type="entry name" value="VQ_15/22"/>
</dbReference>
<feature type="region of interest" description="Disordered" evidence="1">
    <location>
        <begin position="420"/>
        <end position="460"/>
    </location>
</feature>
<accession>A0A061FH18</accession>
<feature type="compositionally biased region" description="Low complexity" evidence="1">
    <location>
        <begin position="65"/>
        <end position="75"/>
    </location>
</feature>
<dbReference type="Pfam" id="PF05678">
    <property type="entry name" value="VQ"/>
    <property type="match status" value="1"/>
</dbReference>